<protein>
    <recommendedName>
        <fullName evidence="4">6-carboxy-5,6,7,8-tetrahydropterin synthase</fullName>
        <ecNumber evidence="3">4.1.2.50</ecNumber>
    </recommendedName>
    <alternativeName>
        <fullName evidence="8">Queuosine biosynthesis protein QueD</fullName>
    </alternativeName>
</protein>
<keyword evidence="7" id="KW-0456">Lyase</keyword>
<accession>A0A9D1H8A9</accession>
<dbReference type="SUPFAM" id="SSF55620">
    <property type="entry name" value="Tetrahydrobiopterin biosynthesis enzymes-like"/>
    <property type="match status" value="1"/>
</dbReference>
<evidence type="ECO:0000256" key="2">
    <source>
        <dbReference type="ARBA" id="ARBA00008900"/>
    </source>
</evidence>
<dbReference type="PANTHER" id="PTHR12589:SF7">
    <property type="entry name" value="6-PYRUVOYL TETRAHYDROBIOPTERIN SYNTHASE"/>
    <property type="match status" value="1"/>
</dbReference>
<sequence>MATIRVTKEFGFEAAHALYNYDGECSNIHGHSYRLFVTVKGEPISAPGHPKNGMVVDFSVLKDIVNRRIVEPLDHSFMVYAESPQGDISRSLAGKGVGMKIVECHFPPTCEMLLADFAERIRGELPEGITLEALRLYETASSYAEWFAQDNPR</sequence>
<feature type="binding site" evidence="10">
    <location>
        <position position="16"/>
    </location>
    <ligand>
        <name>Zn(2+)</name>
        <dbReference type="ChEBI" id="CHEBI:29105"/>
    </ligand>
</feature>
<evidence type="ECO:0000256" key="10">
    <source>
        <dbReference type="PIRSR" id="PIRSR006113-2"/>
    </source>
</evidence>
<feature type="binding site" evidence="10">
    <location>
        <position position="31"/>
    </location>
    <ligand>
        <name>Zn(2+)</name>
        <dbReference type="ChEBI" id="CHEBI:29105"/>
    </ligand>
</feature>
<name>A0A9D1H8A9_9FLAO</name>
<gene>
    <name evidence="11" type="ORF">IAC44_01505</name>
</gene>
<dbReference type="InterPro" id="IPR038418">
    <property type="entry name" value="6-PTP_synth/QueD_sf"/>
</dbReference>
<evidence type="ECO:0000256" key="4">
    <source>
        <dbReference type="ARBA" id="ARBA00018141"/>
    </source>
</evidence>
<evidence type="ECO:0000256" key="5">
    <source>
        <dbReference type="ARBA" id="ARBA00022723"/>
    </source>
</evidence>
<feature type="binding site" evidence="10">
    <location>
        <position position="29"/>
    </location>
    <ligand>
        <name>Zn(2+)</name>
        <dbReference type="ChEBI" id="CHEBI:29105"/>
    </ligand>
</feature>
<comment type="caution">
    <text evidence="11">The sequence shown here is derived from an EMBL/GenBank/DDBJ whole genome shotgun (WGS) entry which is preliminary data.</text>
</comment>
<comment type="catalytic activity">
    <reaction evidence="9">
        <text>7,8-dihydroneopterin 3'-triphosphate + H2O = 6-carboxy-5,6,7,8-tetrahydropterin + triphosphate + acetaldehyde + 2 H(+)</text>
        <dbReference type="Rhea" id="RHEA:27966"/>
        <dbReference type="ChEBI" id="CHEBI:15343"/>
        <dbReference type="ChEBI" id="CHEBI:15377"/>
        <dbReference type="ChEBI" id="CHEBI:15378"/>
        <dbReference type="ChEBI" id="CHEBI:18036"/>
        <dbReference type="ChEBI" id="CHEBI:58462"/>
        <dbReference type="ChEBI" id="CHEBI:61032"/>
        <dbReference type="EC" id="4.1.2.50"/>
    </reaction>
</comment>
<keyword evidence="6 10" id="KW-0862">Zinc</keyword>
<dbReference type="GO" id="GO:0070497">
    <property type="term" value="F:6-carboxytetrahydropterin synthase activity"/>
    <property type="evidence" value="ECO:0007669"/>
    <property type="project" value="UniProtKB-EC"/>
</dbReference>
<keyword evidence="5 10" id="KW-0479">Metal-binding</keyword>
<dbReference type="PANTHER" id="PTHR12589">
    <property type="entry name" value="PYRUVOYL TETRAHYDROBIOPTERIN SYNTHASE"/>
    <property type="match status" value="1"/>
</dbReference>
<dbReference type="Proteomes" id="UP000824161">
    <property type="component" value="Unassembled WGS sequence"/>
</dbReference>
<organism evidence="11 12">
    <name type="scientific">Candidatus Merdimorpha stercoravium</name>
    <dbReference type="NCBI Taxonomy" id="2840863"/>
    <lineage>
        <taxon>Bacteria</taxon>
        <taxon>Pseudomonadati</taxon>
        <taxon>Bacteroidota</taxon>
        <taxon>Flavobacteriia</taxon>
        <taxon>Flavobacteriales</taxon>
        <taxon>Candidatus Merdimorpha</taxon>
    </lineage>
</organism>
<evidence type="ECO:0000256" key="6">
    <source>
        <dbReference type="ARBA" id="ARBA00022833"/>
    </source>
</evidence>
<comment type="pathway">
    <text evidence="1">Purine metabolism; 7-cyano-7-deazaguanine biosynthesis.</text>
</comment>
<evidence type="ECO:0000256" key="3">
    <source>
        <dbReference type="ARBA" id="ARBA00012982"/>
    </source>
</evidence>
<dbReference type="EMBL" id="DVLY01000035">
    <property type="protein sequence ID" value="HIT97495.1"/>
    <property type="molecule type" value="Genomic_DNA"/>
</dbReference>
<evidence type="ECO:0000256" key="1">
    <source>
        <dbReference type="ARBA" id="ARBA00005061"/>
    </source>
</evidence>
<evidence type="ECO:0000256" key="9">
    <source>
        <dbReference type="ARBA" id="ARBA00048807"/>
    </source>
</evidence>
<dbReference type="Gene3D" id="3.30.479.10">
    <property type="entry name" value="6-pyruvoyl tetrahydropterin synthase/QueD"/>
    <property type="match status" value="1"/>
</dbReference>
<evidence type="ECO:0000256" key="7">
    <source>
        <dbReference type="ARBA" id="ARBA00023239"/>
    </source>
</evidence>
<dbReference type="Pfam" id="PF01242">
    <property type="entry name" value="PTPS"/>
    <property type="match status" value="1"/>
</dbReference>
<reference evidence="11" key="2">
    <citation type="journal article" date="2021" name="PeerJ">
        <title>Extensive microbial diversity within the chicken gut microbiome revealed by metagenomics and culture.</title>
        <authorList>
            <person name="Gilroy R."/>
            <person name="Ravi A."/>
            <person name="Getino M."/>
            <person name="Pursley I."/>
            <person name="Horton D.L."/>
            <person name="Alikhan N.F."/>
            <person name="Baker D."/>
            <person name="Gharbi K."/>
            <person name="Hall N."/>
            <person name="Watson M."/>
            <person name="Adriaenssens E.M."/>
            <person name="Foster-Nyarko E."/>
            <person name="Jarju S."/>
            <person name="Secka A."/>
            <person name="Antonio M."/>
            <person name="Oren A."/>
            <person name="Chaudhuri R.R."/>
            <person name="La Ragione R."/>
            <person name="Hildebrand F."/>
            <person name="Pallen M.J."/>
        </authorList>
    </citation>
    <scope>NUCLEOTIDE SEQUENCE</scope>
    <source>
        <strain evidence="11">1383</strain>
    </source>
</reference>
<reference evidence="11" key="1">
    <citation type="submission" date="2020-10" db="EMBL/GenBank/DDBJ databases">
        <authorList>
            <person name="Gilroy R."/>
        </authorList>
    </citation>
    <scope>NUCLEOTIDE SEQUENCE</scope>
    <source>
        <strain evidence="11">1383</strain>
    </source>
</reference>
<proteinExistence type="inferred from homology"/>
<comment type="cofactor">
    <cofactor evidence="10">
        <name>Zn(2+)</name>
        <dbReference type="ChEBI" id="CHEBI:29105"/>
    </cofactor>
    <text evidence="10">Binds 1 zinc ion per subunit.</text>
</comment>
<dbReference type="AlphaFoldDB" id="A0A9D1H8A9"/>
<evidence type="ECO:0000313" key="12">
    <source>
        <dbReference type="Proteomes" id="UP000824161"/>
    </source>
</evidence>
<dbReference type="InterPro" id="IPR007115">
    <property type="entry name" value="6-PTP_synth/QueD"/>
</dbReference>
<evidence type="ECO:0000313" key="11">
    <source>
        <dbReference type="EMBL" id="HIT97495.1"/>
    </source>
</evidence>
<evidence type="ECO:0000256" key="8">
    <source>
        <dbReference type="ARBA" id="ARBA00031449"/>
    </source>
</evidence>
<dbReference type="EC" id="4.1.2.50" evidence="3"/>
<comment type="similarity">
    <text evidence="2">Belongs to the PTPS family. QueD subfamily.</text>
</comment>
<dbReference type="GO" id="GO:0046872">
    <property type="term" value="F:metal ion binding"/>
    <property type="evidence" value="ECO:0007669"/>
    <property type="project" value="UniProtKB-KW"/>
</dbReference>